<dbReference type="InterPro" id="IPR038765">
    <property type="entry name" value="Papain-like_cys_pep_sf"/>
</dbReference>
<feature type="transmembrane region" description="Helical" evidence="2">
    <location>
        <begin position="31"/>
        <end position="48"/>
    </location>
</feature>
<name>A0A3G8ZKD0_9ACTN</name>
<feature type="transmembrane region" description="Helical" evidence="2">
    <location>
        <begin position="172"/>
        <end position="188"/>
    </location>
</feature>
<dbReference type="RefSeq" id="WP_124798345.1">
    <property type="nucleotide sequence ID" value="NZ_CP034170.1"/>
</dbReference>
<reference evidence="4 5" key="1">
    <citation type="submission" date="2018-11" db="EMBL/GenBank/DDBJ databases">
        <authorList>
            <person name="Da X."/>
        </authorList>
    </citation>
    <scope>NUCLEOTIDE SEQUENCE [LARGE SCALE GENOMIC DNA]</scope>
    <source>
        <strain evidence="4 5">S14-144</strain>
    </source>
</reference>
<keyword evidence="2" id="KW-0812">Transmembrane</keyword>
<evidence type="ECO:0000256" key="1">
    <source>
        <dbReference type="SAM" id="MobiDB-lite"/>
    </source>
</evidence>
<feature type="transmembrane region" description="Helical" evidence="2">
    <location>
        <begin position="87"/>
        <end position="105"/>
    </location>
</feature>
<keyword evidence="5" id="KW-1185">Reference proteome</keyword>
<dbReference type="InterPro" id="IPR052901">
    <property type="entry name" value="Bact_TGase-like"/>
</dbReference>
<feature type="transmembrane region" description="Helical" evidence="2">
    <location>
        <begin position="146"/>
        <end position="165"/>
    </location>
</feature>
<evidence type="ECO:0000313" key="4">
    <source>
        <dbReference type="EMBL" id="AZI57660.1"/>
    </source>
</evidence>
<dbReference type="Gene3D" id="3.10.620.30">
    <property type="match status" value="1"/>
</dbReference>
<dbReference type="SMART" id="SM00460">
    <property type="entry name" value="TGc"/>
    <property type="match status" value="1"/>
</dbReference>
<dbReference type="AlphaFoldDB" id="A0A3G8ZKD0"/>
<protein>
    <submittedName>
        <fullName evidence="4">Transglutaminase domain-containing protein</fullName>
    </submittedName>
</protein>
<evidence type="ECO:0000313" key="5">
    <source>
        <dbReference type="Proteomes" id="UP000268084"/>
    </source>
</evidence>
<feature type="domain" description="Transglutaminase-like" evidence="3">
    <location>
        <begin position="481"/>
        <end position="551"/>
    </location>
</feature>
<dbReference type="KEGG" id="nak:EH165_05325"/>
<dbReference type="PANTHER" id="PTHR42736:SF1">
    <property type="entry name" value="PROTEIN-GLUTAMINE GAMMA-GLUTAMYLTRANSFERASE"/>
    <property type="match status" value="1"/>
</dbReference>
<dbReference type="OrthoDB" id="9804023at2"/>
<feature type="region of interest" description="Disordered" evidence="1">
    <location>
        <begin position="555"/>
        <end position="610"/>
    </location>
</feature>
<gene>
    <name evidence="4" type="ORF">EH165_05325</name>
</gene>
<keyword evidence="2" id="KW-0472">Membrane</keyword>
<evidence type="ECO:0000256" key="2">
    <source>
        <dbReference type="SAM" id="Phobius"/>
    </source>
</evidence>
<dbReference type="InterPro" id="IPR021878">
    <property type="entry name" value="TgpA_N"/>
</dbReference>
<feature type="compositionally biased region" description="Low complexity" evidence="1">
    <location>
        <begin position="1"/>
        <end position="17"/>
    </location>
</feature>
<dbReference type="Proteomes" id="UP000268084">
    <property type="component" value="Chromosome"/>
</dbReference>
<dbReference type="SUPFAM" id="SSF54001">
    <property type="entry name" value="Cysteine proteinases"/>
    <property type="match status" value="1"/>
</dbReference>
<feature type="compositionally biased region" description="Polar residues" evidence="1">
    <location>
        <begin position="592"/>
        <end position="604"/>
    </location>
</feature>
<feature type="transmembrane region" description="Helical" evidence="2">
    <location>
        <begin position="223"/>
        <end position="245"/>
    </location>
</feature>
<dbReference type="EMBL" id="CP034170">
    <property type="protein sequence ID" value="AZI57660.1"/>
    <property type="molecule type" value="Genomic_DNA"/>
</dbReference>
<organism evidence="4 5">
    <name type="scientific">Nakamurella antarctica</name>
    <dbReference type="NCBI Taxonomy" id="1902245"/>
    <lineage>
        <taxon>Bacteria</taxon>
        <taxon>Bacillati</taxon>
        <taxon>Actinomycetota</taxon>
        <taxon>Actinomycetes</taxon>
        <taxon>Nakamurellales</taxon>
        <taxon>Nakamurellaceae</taxon>
        <taxon>Nakamurella</taxon>
    </lineage>
</organism>
<accession>A0A3G8ZKD0</accession>
<dbReference type="Pfam" id="PF11992">
    <property type="entry name" value="TgpA_N"/>
    <property type="match status" value="1"/>
</dbReference>
<keyword evidence="2" id="KW-1133">Transmembrane helix</keyword>
<feature type="region of interest" description="Disordered" evidence="1">
    <location>
        <begin position="1"/>
        <end position="29"/>
    </location>
</feature>
<reference evidence="4 5" key="2">
    <citation type="submission" date="2018-12" db="EMBL/GenBank/DDBJ databases">
        <title>Nakamurella antarcticus sp. nov., isolated from Antarctica South Shetland Islands soil.</title>
        <authorList>
            <person name="Peng F."/>
        </authorList>
    </citation>
    <scope>NUCLEOTIDE SEQUENCE [LARGE SCALE GENOMIC DNA]</scope>
    <source>
        <strain evidence="4 5">S14-144</strain>
    </source>
</reference>
<evidence type="ECO:0000259" key="3">
    <source>
        <dbReference type="SMART" id="SM00460"/>
    </source>
</evidence>
<proteinExistence type="predicted"/>
<dbReference type="InterPro" id="IPR002931">
    <property type="entry name" value="Transglutaminase-like"/>
</dbReference>
<sequence length="822" mass="84720">MSTSTQPAAAPKTATGARAKKPPHSRSTSDSAYPLIGLLGALTVVAGASPLTTTLKGSSWVPAVLQVVALVWLIGFGCRLLRLPSPVVLGVQILGVITSLTSLFTDSGSWGLIPNSRVLAEAQELIRGAWSQIQNSAPPAESTPQLGFLIAITLALVALVVDFLVTELQAPALVALPLLVMYSIPASISNELLPWWTFAVPAVSYAALLAASDHAGKPTSLRAGVGVAVTGAIAVVVAVTVSLVVADSVTAIGTEGRLPRSNANSAGKDVGLSPFTSLKGNLQRGDPVDVLQVAGLTSPDYLRTAGLEVWTAGEGFSEGDPGTGTEPVTPEFPLAPLADNPSAALSVVTVQTPNFSDRYLPIYPGTATVSDLGPGWNYNRSLGSIFRPESVNPGGYSMLVALGKISPEALRADTVTAGGNLTDQAGVPISVVELARSVTASATSAFDKAFALTQYFTTPSNGFQYSLEVPSGSSGDALVDFLKNKQGYCEQYATAMTVMLRTVGIPARVAIGFTQGTETAPGAYTISSHDAHAWVEVRFDKAGWVRFDPTPLGVATGGQQGFAEPAAPSEPTPTPSATPSQSGQDDTGRPSGITQTNTVTSTQFDAGGAATGSPGRVPTWLWVGLLLVLALIGLGAAPSLLRRRRSRLRLQVAARGGADAAPAAWSEIEDLAVDHGFSFDRVATVRSVANSLATKAALGQAARAGLRRVALATEESWYSANIAVSVGAAAHHAGAVRPDGDAARVDGDAARVDGDAARVDGDAARVDGDAARVDSDAARVDGAANSDLTASVALVRTEFAHTAPLSLLDRLVPRSVRSRVRR</sequence>
<dbReference type="Pfam" id="PF01841">
    <property type="entry name" value="Transglut_core"/>
    <property type="match status" value="1"/>
</dbReference>
<feature type="transmembrane region" description="Helical" evidence="2">
    <location>
        <begin position="620"/>
        <end position="641"/>
    </location>
</feature>
<dbReference type="PANTHER" id="PTHR42736">
    <property type="entry name" value="PROTEIN-GLUTAMINE GAMMA-GLUTAMYLTRANSFERASE"/>
    <property type="match status" value="1"/>
</dbReference>
<feature type="transmembrane region" description="Helical" evidence="2">
    <location>
        <begin position="194"/>
        <end position="211"/>
    </location>
</feature>
<feature type="transmembrane region" description="Helical" evidence="2">
    <location>
        <begin position="60"/>
        <end position="80"/>
    </location>
</feature>